<dbReference type="GO" id="GO:0008270">
    <property type="term" value="F:zinc ion binding"/>
    <property type="evidence" value="ECO:0007669"/>
    <property type="project" value="UniProtKB-KW"/>
</dbReference>
<evidence type="ECO:0000313" key="11">
    <source>
        <dbReference type="EMBL" id="GMH17180.1"/>
    </source>
</evidence>
<comment type="caution">
    <text evidence="11">The sequence shown here is derived from an EMBL/GenBank/DDBJ whole genome shotgun (WGS) entry which is preliminary data.</text>
</comment>
<protein>
    <recommendedName>
        <fullName evidence="3">RING-type E3 ubiquitin transferase</fullName>
        <ecNumber evidence="3">2.3.2.27</ecNumber>
    </recommendedName>
</protein>
<reference evidence="11" key="1">
    <citation type="submission" date="2023-05" db="EMBL/GenBank/DDBJ databases">
        <title>Nepenthes gracilis genome sequencing.</title>
        <authorList>
            <person name="Fukushima K."/>
        </authorList>
    </citation>
    <scope>NUCLEOTIDE SEQUENCE</scope>
    <source>
        <strain evidence="11">SING2019-196</strain>
    </source>
</reference>
<name>A0AAD3SSS7_NEPGR</name>
<evidence type="ECO:0000256" key="9">
    <source>
        <dbReference type="SAM" id="MobiDB-lite"/>
    </source>
</evidence>
<sequence>MATVGAPQPWPSSSSSSSTPANFNDCSPGICTIYCFQRCHHYLIPPRPFGTFTDADASDSGSGISPLMVALISVLASAFLLLTYYTVISKYCKRRRSRSRDPEEFHIAGEDLEARLDQLIREPTNSQQASSAGLDERLIKSITVFKYRRGTD</sequence>
<evidence type="ECO:0000256" key="1">
    <source>
        <dbReference type="ARBA" id="ARBA00000900"/>
    </source>
</evidence>
<comment type="pathway">
    <text evidence="2">Protein modification; protein ubiquitination.</text>
</comment>
<feature type="transmembrane region" description="Helical" evidence="10">
    <location>
        <begin position="67"/>
        <end position="88"/>
    </location>
</feature>
<feature type="region of interest" description="Disordered" evidence="9">
    <location>
        <begin position="1"/>
        <end position="21"/>
    </location>
</feature>
<dbReference type="Proteomes" id="UP001279734">
    <property type="component" value="Unassembled WGS sequence"/>
</dbReference>
<evidence type="ECO:0000256" key="10">
    <source>
        <dbReference type="SAM" id="Phobius"/>
    </source>
</evidence>
<dbReference type="PANTHER" id="PTHR46913">
    <property type="entry name" value="RING-H2 FINGER PROTEIN ATL16"/>
    <property type="match status" value="1"/>
</dbReference>
<keyword evidence="7" id="KW-0833">Ubl conjugation pathway</keyword>
<keyword evidence="5" id="KW-0479">Metal-binding</keyword>
<evidence type="ECO:0000256" key="3">
    <source>
        <dbReference type="ARBA" id="ARBA00012483"/>
    </source>
</evidence>
<evidence type="ECO:0000256" key="8">
    <source>
        <dbReference type="ARBA" id="ARBA00022833"/>
    </source>
</evidence>
<dbReference type="PANTHER" id="PTHR46913:SF22">
    <property type="entry name" value="RING-TYPE E3 UBIQUITIN TRANSFERASE"/>
    <property type="match status" value="1"/>
</dbReference>
<keyword evidence="6" id="KW-0863">Zinc-finger</keyword>
<keyword evidence="12" id="KW-1185">Reference proteome</keyword>
<evidence type="ECO:0000256" key="4">
    <source>
        <dbReference type="ARBA" id="ARBA00022679"/>
    </source>
</evidence>
<accession>A0AAD3SSS7</accession>
<evidence type="ECO:0000256" key="2">
    <source>
        <dbReference type="ARBA" id="ARBA00004906"/>
    </source>
</evidence>
<proteinExistence type="predicted"/>
<evidence type="ECO:0000256" key="5">
    <source>
        <dbReference type="ARBA" id="ARBA00022723"/>
    </source>
</evidence>
<evidence type="ECO:0000313" key="12">
    <source>
        <dbReference type="Proteomes" id="UP001279734"/>
    </source>
</evidence>
<dbReference type="AlphaFoldDB" id="A0AAD3SSS7"/>
<dbReference type="EMBL" id="BSYO01000017">
    <property type="protein sequence ID" value="GMH17180.1"/>
    <property type="molecule type" value="Genomic_DNA"/>
</dbReference>
<evidence type="ECO:0000256" key="6">
    <source>
        <dbReference type="ARBA" id="ARBA00022771"/>
    </source>
</evidence>
<evidence type="ECO:0000256" key="7">
    <source>
        <dbReference type="ARBA" id="ARBA00022786"/>
    </source>
</evidence>
<comment type="catalytic activity">
    <reaction evidence="1">
        <text>S-ubiquitinyl-[E2 ubiquitin-conjugating enzyme]-L-cysteine + [acceptor protein]-L-lysine = [E2 ubiquitin-conjugating enzyme]-L-cysteine + N(6)-ubiquitinyl-[acceptor protein]-L-lysine.</text>
        <dbReference type="EC" id="2.3.2.27"/>
    </reaction>
</comment>
<dbReference type="GO" id="GO:0061630">
    <property type="term" value="F:ubiquitin protein ligase activity"/>
    <property type="evidence" value="ECO:0007669"/>
    <property type="project" value="UniProtKB-EC"/>
</dbReference>
<keyword evidence="10" id="KW-0472">Membrane</keyword>
<keyword evidence="4" id="KW-0808">Transferase</keyword>
<dbReference type="GO" id="GO:0016567">
    <property type="term" value="P:protein ubiquitination"/>
    <property type="evidence" value="ECO:0007669"/>
    <property type="project" value="InterPro"/>
</dbReference>
<gene>
    <name evidence="11" type="ORF">Nepgr_019021</name>
</gene>
<keyword evidence="10" id="KW-1133">Transmembrane helix</keyword>
<dbReference type="EC" id="2.3.2.27" evidence="3"/>
<keyword evidence="8" id="KW-0862">Zinc</keyword>
<organism evidence="11 12">
    <name type="scientific">Nepenthes gracilis</name>
    <name type="common">Slender pitcher plant</name>
    <dbReference type="NCBI Taxonomy" id="150966"/>
    <lineage>
        <taxon>Eukaryota</taxon>
        <taxon>Viridiplantae</taxon>
        <taxon>Streptophyta</taxon>
        <taxon>Embryophyta</taxon>
        <taxon>Tracheophyta</taxon>
        <taxon>Spermatophyta</taxon>
        <taxon>Magnoliopsida</taxon>
        <taxon>eudicotyledons</taxon>
        <taxon>Gunneridae</taxon>
        <taxon>Pentapetalae</taxon>
        <taxon>Caryophyllales</taxon>
        <taxon>Nepenthaceae</taxon>
        <taxon>Nepenthes</taxon>
    </lineage>
</organism>
<dbReference type="InterPro" id="IPR044600">
    <property type="entry name" value="ATL1/ATL16-like"/>
</dbReference>
<keyword evidence="10" id="KW-0812">Transmembrane</keyword>